<dbReference type="OrthoDB" id="236804at2"/>
<feature type="compositionally biased region" description="Acidic residues" evidence="2">
    <location>
        <begin position="74"/>
        <end position="85"/>
    </location>
</feature>
<dbReference type="RefSeq" id="WP_146599464.1">
    <property type="nucleotide sequence ID" value="NZ_SJPY01000003.1"/>
</dbReference>
<feature type="region of interest" description="Disordered" evidence="2">
    <location>
        <begin position="55"/>
        <end position="87"/>
    </location>
</feature>
<reference evidence="3 4" key="1">
    <citation type="submission" date="2019-02" db="EMBL/GenBank/DDBJ databases">
        <title>Deep-cultivation of Planctomycetes and their phenomic and genomic characterization uncovers novel biology.</title>
        <authorList>
            <person name="Wiegand S."/>
            <person name="Jogler M."/>
            <person name="Boedeker C."/>
            <person name="Pinto D."/>
            <person name="Vollmers J."/>
            <person name="Rivas-Marin E."/>
            <person name="Kohn T."/>
            <person name="Peeters S.H."/>
            <person name="Heuer A."/>
            <person name="Rast P."/>
            <person name="Oberbeckmann S."/>
            <person name="Bunk B."/>
            <person name="Jeske O."/>
            <person name="Meyerdierks A."/>
            <person name="Storesund J.E."/>
            <person name="Kallscheuer N."/>
            <person name="Luecker S."/>
            <person name="Lage O.M."/>
            <person name="Pohl T."/>
            <person name="Merkel B.J."/>
            <person name="Hornburger P."/>
            <person name="Mueller R.-W."/>
            <person name="Bruemmer F."/>
            <person name="Labrenz M."/>
            <person name="Spormann A.M."/>
            <person name="Op Den Camp H."/>
            <person name="Overmann J."/>
            <person name="Amann R."/>
            <person name="Jetten M.S.M."/>
            <person name="Mascher T."/>
            <person name="Medema M.H."/>
            <person name="Devos D.P."/>
            <person name="Kaster A.-K."/>
            <person name="Ovreas L."/>
            <person name="Rohde M."/>
            <person name="Galperin M.Y."/>
            <person name="Jogler C."/>
        </authorList>
    </citation>
    <scope>NUCLEOTIDE SEQUENCE [LARGE SCALE GENOMIC DNA]</scope>
    <source>
        <strain evidence="3 4">Q31b</strain>
    </source>
</reference>
<evidence type="ECO:0000256" key="1">
    <source>
        <dbReference type="SAM" id="Coils"/>
    </source>
</evidence>
<keyword evidence="1" id="KW-0175">Coiled coil</keyword>
<feature type="coiled-coil region" evidence="1">
    <location>
        <begin position="222"/>
        <end position="249"/>
    </location>
</feature>
<dbReference type="EMBL" id="SJPY01000003">
    <property type="protein sequence ID" value="TWU42953.1"/>
    <property type="molecule type" value="Genomic_DNA"/>
</dbReference>
<feature type="coiled-coil region" evidence="1">
    <location>
        <begin position="106"/>
        <end position="154"/>
    </location>
</feature>
<sequence length="359" mass="40888">MSRKSQKNRIRNIDATADATELLFEAVTGNSELLLQLVAEFSDLRQVLDSAVQADTPPNLADSVLADSNPADSEPADSEPADSDPADLATTLDLETSGQVETSGQLELIECEFESLRQRIEELESQNEELECDNSELRRQNEELASKVADANVQRSIKSANSLRSESLSWEERKQLIFRQMEEDSFDAEAFITNTIQKHLTEEESAEPLDESAATLDPISYVDELNQELDRLNRDLARREREIRELNHLLEQRPEQSQEGMAIGAAAIASMVDSDELIQEERYRLQELQVEWEEKFRQTEIEASLERAKLSRERQELIKRTAELEEQLEHMRHDIRQAEQADGHSRKWLAKLGLAGNDN</sequence>
<organism evidence="3 4">
    <name type="scientific">Novipirellula aureliae</name>
    <dbReference type="NCBI Taxonomy" id="2527966"/>
    <lineage>
        <taxon>Bacteria</taxon>
        <taxon>Pseudomonadati</taxon>
        <taxon>Planctomycetota</taxon>
        <taxon>Planctomycetia</taxon>
        <taxon>Pirellulales</taxon>
        <taxon>Pirellulaceae</taxon>
        <taxon>Novipirellula</taxon>
    </lineage>
</organism>
<dbReference type="AlphaFoldDB" id="A0A5C6DZT8"/>
<comment type="caution">
    <text evidence="3">The sequence shown here is derived from an EMBL/GenBank/DDBJ whole genome shotgun (WGS) entry which is preliminary data.</text>
</comment>
<name>A0A5C6DZT8_9BACT</name>
<feature type="coiled-coil region" evidence="1">
    <location>
        <begin position="307"/>
        <end position="341"/>
    </location>
</feature>
<accession>A0A5C6DZT8</accession>
<dbReference type="Proteomes" id="UP000315471">
    <property type="component" value="Unassembled WGS sequence"/>
</dbReference>
<evidence type="ECO:0000256" key="2">
    <source>
        <dbReference type="SAM" id="MobiDB-lite"/>
    </source>
</evidence>
<evidence type="ECO:0000313" key="4">
    <source>
        <dbReference type="Proteomes" id="UP000315471"/>
    </source>
</evidence>
<protein>
    <submittedName>
        <fullName evidence="3">Uncharacterized protein</fullName>
    </submittedName>
</protein>
<proteinExistence type="predicted"/>
<evidence type="ECO:0000313" key="3">
    <source>
        <dbReference type="EMBL" id="TWU42953.1"/>
    </source>
</evidence>
<gene>
    <name evidence="3" type="ORF">Q31b_19870</name>
</gene>
<keyword evidence="4" id="KW-1185">Reference proteome</keyword>